<dbReference type="PANTHER" id="PTHR20875:SF0">
    <property type="entry name" value="GH12158P"/>
    <property type="match status" value="1"/>
</dbReference>
<sequence length="300" mass="34321">MHCKEIKLLNIWRICNKIRAAIFRVGINLWDYYLPLDPNKNCLISESQFVSVLSGPLRGTIGLSDEEISELAEYFRVQDGRVFYTQLCEVIHDSVPDFAKNAPLVSGLEWEDPLHVNRLSISEERRLSLLITKIAALVNLRKLVLRPYFQDYELIAKNNGTVTIAHFARVLDYLGILVSADDFNLLVKKYLKDSYTLNYVAFVSAVDAAVQFMEQHGMLDLGGDILNQFPGRIIDAELPKLPRPEIGKINASSVFGKQNIFHPALNAPTENQDLVTVIRRIQRHVLENRLRVNEFFRVRI</sequence>
<proteinExistence type="predicted"/>
<dbReference type="SUPFAM" id="SSF47473">
    <property type="entry name" value="EF-hand"/>
    <property type="match status" value="1"/>
</dbReference>
<dbReference type="AlphaFoldDB" id="A0AAW1IXI8"/>
<keyword evidence="2" id="KW-1185">Reference proteome</keyword>
<name>A0AAW1IXI8_POPJA</name>
<evidence type="ECO:0000313" key="1">
    <source>
        <dbReference type="EMBL" id="KAK9694939.1"/>
    </source>
</evidence>
<comment type="caution">
    <text evidence="1">The sequence shown here is derived from an EMBL/GenBank/DDBJ whole genome shotgun (WGS) entry which is preliminary data.</text>
</comment>
<dbReference type="InterPro" id="IPR052603">
    <property type="entry name" value="EFCB6"/>
</dbReference>
<accession>A0AAW1IXI8</accession>
<dbReference type="PANTHER" id="PTHR20875">
    <property type="entry name" value="EF-HAND CALCIUM-BINDING DOMAIN-CONTAINING PROTEIN 6-RELATED"/>
    <property type="match status" value="1"/>
</dbReference>
<dbReference type="Proteomes" id="UP001458880">
    <property type="component" value="Unassembled WGS sequence"/>
</dbReference>
<reference evidence="1 2" key="1">
    <citation type="journal article" date="2024" name="BMC Genomics">
        <title>De novo assembly and annotation of Popillia japonica's genome with initial clues to its potential as an invasive pest.</title>
        <authorList>
            <person name="Cucini C."/>
            <person name="Boschi S."/>
            <person name="Funari R."/>
            <person name="Cardaioli E."/>
            <person name="Iannotti N."/>
            <person name="Marturano G."/>
            <person name="Paoli F."/>
            <person name="Bruttini M."/>
            <person name="Carapelli A."/>
            <person name="Frati F."/>
            <person name="Nardi F."/>
        </authorList>
    </citation>
    <scope>NUCLEOTIDE SEQUENCE [LARGE SCALE GENOMIC DNA]</scope>
    <source>
        <strain evidence="1">DMR45628</strain>
    </source>
</reference>
<evidence type="ECO:0000313" key="2">
    <source>
        <dbReference type="Proteomes" id="UP001458880"/>
    </source>
</evidence>
<dbReference type="InterPro" id="IPR011992">
    <property type="entry name" value="EF-hand-dom_pair"/>
</dbReference>
<organism evidence="1 2">
    <name type="scientific">Popillia japonica</name>
    <name type="common">Japanese beetle</name>
    <dbReference type="NCBI Taxonomy" id="7064"/>
    <lineage>
        <taxon>Eukaryota</taxon>
        <taxon>Metazoa</taxon>
        <taxon>Ecdysozoa</taxon>
        <taxon>Arthropoda</taxon>
        <taxon>Hexapoda</taxon>
        <taxon>Insecta</taxon>
        <taxon>Pterygota</taxon>
        <taxon>Neoptera</taxon>
        <taxon>Endopterygota</taxon>
        <taxon>Coleoptera</taxon>
        <taxon>Polyphaga</taxon>
        <taxon>Scarabaeiformia</taxon>
        <taxon>Scarabaeidae</taxon>
        <taxon>Rutelinae</taxon>
        <taxon>Popillia</taxon>
    </lineage>
</organism>
<gene>
    <name evidence="1" type="ORF">QE152_g33219</name>
</gene>
<protein>
    <submittedName>
        <fullName evidence="1">Uncharacterized protein</fullName>
    </submittedName>
</protein>
<dbReference type="EMBL" id="JASPKY010000498">
    <property type="protein sequence ID" value="KAK9694939.1"/>
    <property type="molecule type" value="Genomic_DNA"/>
</dbReference>